<reference evidence="1" key="1">
    <citation type="submission" date="2020-10" db="EMBL/GenBank/DDBJ databases">
        <authorList>
            <person name="Gilroy R."/>
        </authorList>
    </citation>
    <scope>NUCLEOTIDE SEQUENCE</scope>
    <source>
        <strain evidence="1">ChiW3-316</strain>
    </source>
</reference>
<gene>
    <name evidence="1" type="ORF">IAD20_06305</name>
</gene>
<dbReference type="EMBL" id="DVNC01000039">
    <property type="protein sequence ID" value="HIU53676.1"/>
    <property type="molecule type" value="Genomic_DNA"/>
</dbReference>
<proteinExistence type="predicted"/>
<organism evidence="1 2">
    <name type="scientific">Candidatus Scatocola faecipullorum</name>
    <dbReference type="NCBI Taxonomy" id="2840917"/>
    <lineage>
        <taxon>Bacteria</taxon>
        <taxon>Pseudomonadati</taxon>
        <taxon>Pseudomonadota</taxon>
        <taxon>Alphaproteobacteria</taxon>
        <taxon>Rhodospirillales</taxon>
        <taxon>Rhodospirillaceae</taxon>
        <taxon>Rhodospirillaceae incertae sedis</taxon>
        <taxon>Candidatus Scatocola</taxon>
    </lineage>
</organism>
<dbReference type="AlphaFoldDB" id="A0A9D1SB68"/>
<protein>
    <submittedName>
        <fullName evidence="1">Uncharacterized protein</fullName>
    </submittedName>
</protein>
<dbReference type="Proteomes" id="UP000824107">
    <property type="component" value="Unassembled WGS sequence"/>
</dbReference>
<name>A0A9D1SB68_9PROT</name>
<comment type="caution">
    <text evidence="1">The sequence shown here is derived from an EMBL/GenBank/DDBJ whole genome shotgun (WGS) entry which is preliminary data.</text>
</comment>
<evidence type="ECO:0000313" key="2">
    <source>
        <dbReference type="Proteomes" id="UP000824107"/>
    </source>
</evidence>
<evidence type="ECO:0000313" key="1">
    <source>
        <dbReference type="EMBL" id="HIU53676.1"/>
    </source>
</evidence>
<sequence>MTYTNIGICSNALLKIGAEGITSFEDGTAEAEIAYSLYPLLRDGLLSAYPWSFAKAQKTLPRLANVPVADYQYAYLLPNDFLRVISAGSGSRGRGIEYRILENRLHTDAPDVTISYIFRPHESAFPAFFCEALIARLAAEFCLPLTESTSRAELLGKLAEDAIAKARLTDAQQGSPRTFEDFSLMEARL</sequence>
<accession>A0A9D1SB68</accession>
<reference evidence="1" key="2">
    <citation type="journal article" date="2021" name="PeerJ">
        <title>Extensive microbial diversity within the chicken gut microbiome revealed by metagenomics and culture.</title>
        <authorList>
            <person name="Gilroy R."/>
            <person name="Ravi A."/>
            <person name="Getino M."/>
            <person name="Pursley I."/>
            <person name="Horton D.L."/>
            <person name="Alikhan N.F."/>
            <person name="Baker D."/>
            <person name="Gharbi K."/>
            <person name="Hall N."/>
            <person name="Watson M."/>
            <person name="Adriaenssens E.M."/>
            <person name="Foster-Nyarko E."/>
            <person name="Jarju S."/>
            <person name="Secka A."/>
            <person name="Antonio M."/>
            <person name="Oren A."/>
            <person name="Chaudhuri R.R."/>
            <person name="La Ragione R."/>
            <person name="Hildebrand F."/>
            <person name="Pallen M.J."/>
        </authorList>
    </citation>
    <scope>NUCLEOTIDE SEQUENCE</scope>
    <source>
        <strain evidence="1">ChiW3-316</strain>
    </source>
</reference>